<feature type="region of interest" description="Disordered" evidence="1">
    <location>
        <begin position="109"/>
        <end position="219"/>
    </location>
</feature>
<dbReference type="AlphaFoldDB" id="A0A8S2XLV6"/>
<evidence type="ECO:0000313" key="3">
    <source>
        <dbReference type="Proteomes" id="UP000682733"/>
    </source>
</evidence>
<name>A0A8S2XLV6_9BILA</name>
<feature type="non-terminal residue" evidence="2">
    <location>
        <position position="1"/>
    </location>
</feature>
<accession>A0A8S2XLV6</accession>
<sequence>NNDLETSDISPRYEHISSDGSASSSFKTRSSSYKTTVSKNIDKSGTDIKNNKSTSEDNVPFPAVEAVQRFYQTNNNQNNTVYVSDQIVGKKLIPITNLDDNFEYIKESTHVPSTNNDKNSLNSIPNTNTNDTSKRFDLPKIDEVGDPASKSKSKSSAGVVEQEVNNSEFDDTLNDIEDYIDQGNKESAHTSNENSPTSTQHGVISTIIKPTQETRTSDK</sequence>
<gene>
    <name evidence="2" type="ORF">TMI583_LOCUS48136</name>
</gene>
<evidence type="ECO:0000313" key="2">
    <source>
        <dbReference type="EMBL" id="CAF4505554.1"/>
    </source>
</evidence>
<feature type="non-terminal residue" evidence="2">
    <location>
        <position position="219"/>
    </location>
</feature>
<organism evidence="2 3">
    <name type="scientific">Didymodactylos carnosus</name>
    <dbReference type="NCBI Taxonomy" id="1234261"/>
    <lineage>
        <taxon>Eukaryota</taxon>
        <taxon>Metazoa</taxon>
        <taxon>Spiralia</taxon>
        <taxon>Gnathifera</taxon>
        <taxon>Rotifera</taxon>
        <taxon>Eurotatoria</taxon>
        <taxon>Bdelloidea</taxon>
        <taxon>Philodinida</taxon>
        <taxon>Philodinidae</taxon>
        <taxon>Didymodactylos</taxon>
    </lineage>
</organism>
<evidence type="ECO:0000256" key="1">
    <source>
        <dbReference type="SAM" id="MobiDB-lite"/>
    </source>
</evidence>
<comment type="caution">
    <text evidence="2">The sequence shown here is derived from an EMBL/GenBank/DDBJ whole genome shotgun (WGS) entry which is preliminary data.</text>
</comment>
<feature type="compositionally biased region" description="Low complexity" evidence="1">
    <location>
        <begin position="21"/>
        <end position="32"/>
    </location>
</feature>
<feature type="compositionally biased region" description="Polar residues" evidence="1">
    <location>
        <begin position="110"/>
        <end position="131"/>
    </location>
</feature>
<reference evidence="2" key="1">
    <citation type="submission" date="2021-02" db="EMBL/GenBank/DDBJ databases">
        <authorList>
            <person name="Nowell W R."/>
        </authorList>
    </citation>
    <scope>NUCLEOTIDE SEQUENCE</scope>
</reference>
<feature type="compositionally biased region" description="Acidic residues" evidence="1">
    <location>
        <begin position="168"/>
        <end position="180"/>
    </location>
</feature>
<dbReference type="EMBL" id="CAJOBA010096634">
    <property type="protein sequence ID" value="CAF4505554.1"/>
    <property type="molecule type" value="Genomic_DNA"/>
</dbReference>
<protein>
    <submittedName>
        <fullName evidence="2">Uncharacterized protein</fullName>
    </submittedName>
</protein>
<feature type="compositionally biased region" description="Basic and acidic residues" evidence="1">
    <location>
        <begin position="40"/>
        <end position="50"/>
    </location>
</feature>
<feature type="region of interest" description="Disordered" evidence="1">
    <location>
        <begin position="1"/>
        <end position="60"/>
    </location>
</feature>
<feature type="compositionally biased region" description="Polar residues" evidence="1">
    <location>
        <begin position="189"/>
        <end position="219"/>
    </location>
</feature>
<proteinExistence type="predicted"/>
<dbReference type="Proteomes" id="UP000682733">
    <property type="component" value="Unassembled WGS sequence"/>
</dbReference>
<feature type="compositionally biased region" description="Basic and acidic residues" evidence="1">
    <location>
        <begin position="132"/>
        <end position="143"/>
    </location>
</feature>